<feature type="domain" description="BioF2-like acetyltransferase" evidence="1">
    <location>
        <begin position="186"/>
        <end position="332"/>
    </location>
</feature>
<keyword evidence="3" id="KW-1185">Reference proteome</keyword>
<sequence length="370" mass="42787">MHETELLDVQSNWVTDNFHTLAGDWIGLEEKAQPEVFLSWHWIGNWLRVYRPEVLVLRVWDRGSLVGMGLLCSDAERRHGVLVSRCLKLHQTGLRHQDQIWIEYNGFLAERGYEPLVARACVDHLLQHHRGWDELVLGASDREYIDELSRLTGLTSHIRWQAHCYGIDLQALRKEGSSYLASLSGNTRHQIRRAWRLYEETGALHLERPNTVAEALALFDAIGPWHLRRWGDGGAGSGYANAQFTNFHRQLIETQWEKSGVDLIVVKAGERTIALFYNLLYRRRVYFYLAGFPAENDNRLKPGLLGHALCVADYLERGFNYYDFMGGDERYKAQLGQQKGELVQAGLQRQRLKLRAEQTARRLKHCWLAP</sequence>
<keyword evidence="2" id="KW-0808">Transferase</keyword>
<dbReference type="EMBL" id="JACHFE010000002">
    <property type="protein sequence ID" value="MBB5320708.1"/>
    <property type="molecule type" value="Genomic_DNA"/>
</dbReference>
<dbReference type="AlphaFoldDB" id="A0A840UIV4"/>
<protein>
    <submittedName>
        <fullName evidence="2">CelD/BcsL family acetyltransferase involved in cellulose biosynthesis</fullName>
    </submittedName>
</protein>
<evidence type="ECO:0000313" key="2">
    <source>
        <dbReference type="EMBL" id="MBB5320708.1"/>
    </source>
</evidence>
<dbReference type="InterPro" id="IPR016181">
    <property type="entry name" value="Acyl_CoA_acyltransferase"/>
</dbReference>
<dbReference type="Gene3D" id="3.40.630.30">
    <property type="match status" value="1"/>
</dbReference>
<gene>
    <name evidence="2" type="ORF">HNR38_001180</name>
</gene>
<dbReference type="InterPro" id="IPR038740">
    <property type="entry name" value="BioF2-like_GNAT_dom"/>
</dbReference>
<evidence type="ECO:0000259" key="1">
    <source>
        <dbReference type="Pfam" id="PF13480"/>
    </source>
</evidence>
<dbReference type="SUPFAM" id="SSF55729">
    <property type="entry name" value="Acyl-CoA N-acyltransferases (Nat)"/>
    <property type="match status" value="1"/>
</dbReference>
<evidence type="ECO:0000313" key="3">
    <source>
        <dbReference type="Proteomes" id="UP000591735"/>
    </source>
</evidence>
<name>A0A840UIV4_9GAMM</name>
<reference evidence="2 3" key="1">
    <citation type="submission" date="2020-08" db="EMBL/GenBank/DDBJ databases">
        <title>Genomic Encyclopedia of Type Strains, Phase IV (KMG-IV): sequencing the most valuable type-strain genomes for metagenomic binning, comparative biology and taxonomic classification.</title>
        <authorList>
            <person name="Goeker M."/>
        </authorList>
    </citation>
    <scope>NUCLEOTIDE SEQUENCE [LARGE SCALE GENOMIC DNA]</scope>
    <source>
        <strain evidence="2 3">DSM 22359</strain>
    </source>
</reference>
<dbReference type="RefSeq" id="WP_183700729.1">
    <property type="nucleotide sequence ID" value="NZ_JACHFE010000002.1"/>
</dbReference>
<dbReference type="Pfam" id="PF13480">
    <property type="entry name" value="Acetyltransf_6"/>
    <property type="match status" value="1"/>
</dbReference>
<proteinExistence type="predicted"/>
<organism evidence="2 3">
    <name type="scientific">Marinobacter oulmenensis</name>
    <dbReference type="NCBI Taxonomy" id="643747"/>
    <lineage>
        <taxon>Bacteria</taxon>
        <taxon>Pseudomonadati</taxon>
        <taxon>Pseudomonadota</taxon>
        <taxon>Gammaproteobacteria</taxon>
        <taxon>Pseudomonadales</taxon>
        <taxon>Marinobacteraceae</taxon>
        <taxon>Marinobacter</taxon>
    </lineage>
</organism>
<dbReference type="GO" id="GO:0016740">
    <property type="term" value="F:transferase activity"/>
    <property type="evidence" value="ECO:0007669"/>
    <property type="project" value="UniProtKB-KW"/>
</dbReference>
<accession>A0A840UIV4</accession>
<dbReference type="Proteomes" id="UP000591735">
    <property type="component" value="Unassembled WGS sequence"/>
</dbReference>
<comment type="caution">
    <text evidence="2">The sequence shown here is derived from an EMBL/GenBank/DDBJ whole genome shotgun (WGS) entry which is preliminary data.</text>
</comment>